<sequence length="178" mass="19533">MASRASSDNAVPTAPARIPALPGLGTTWYARGPRYWVRRSSGAVLWLAVVAFCCYIALALYGGFRGALPPTVRTVWDWAQVAASVVALVWGWRVQRRGHREKLLDPPAPQEFRAAKRDEARRSVWLTLAGRVLWLVAAPVAPACVAWGVGWCVAAFTVREYPSEVGARRWLAEHPAGT</sequence>
<keyword evidence="1" id="KW-0472">Membrane</keyword>
<dbReference type="Proteomes" id="UP000179642">
    <property type="component" value="Unassembled WGS sequence"/>
</dbReference>
<organism evidence="2 3">
    <name type="scientific">Streptomyces monashensis</name>
    <dbReference type="NCBI Taxonomy" id="1678012"/>
    <lineage>
        <taxon>Bacteria</taxon>
        <taxon>Bacillati</taxon>
        <taxon>Actinomycetota</taxon>
        <taxon>Actinomycetes</taxon>
        <taxon>Kitasatosporales</taxon>
        <taxon>Streptomycetaceae</taxon>
        <taxon>Streptomyces</taxon>
    </lineage>
</organism>
<dbReference type="RefSeq" id="WP_071384586.1">
    <property type="nucleotide sequence ID" value="NZ_MLYO01000062.1"/>
</dbReference>
<evidence type="ECO:0000313" key="2">
    <source>
        <dbReference type="EMBL" id="OIJ96294.1"/>
    </source>
</evidence>
<name>A0A1S2PTP3_9ACTN</name>
<protein>
    <submittedName>
        <fullName evidence="2">Uncharacterized protein</fullName>
    </submittedName>
</protein>
<keyword evidence="1" id="KW-0812">Transmembrane</keyword>
<feature type="transmembrane region" description="Helical" evidence="1">
    <location>
        <begin position="43"/>
        <end position="63"/>
    </location>
</feature>
<dbReference type="EMBL" id="MLYO01000062">
    <property type="protein sequence ID" value="OIJ96294.1"/>
    <property type="molecule type" value="Genomic_DNA"/>
</dbReference>
<proteinExistence type="predicted"/>
<evidence type="ECO:0000256" key="1">
    <source>
        <dbReference type="SAM" id="Phobius"/>
    </source>
</evidence>
<keyword evidence="1" id="KW-1133">Transmembrane helix</keyword>
<evidence type="ECO:0000313" key="3">
    <source>
        <dbReference type="Proteomes" id="UP000179642"/>
    </source>
</evidence>
<feature type="transmembrane region" description="Helical" evidence="1">
    <location>
        <begin position="132"/>
        <end position="156"/>
    </location>
</feature>
<gene>
    <name evidence="2" type="ORF">BIV23_32570</name>
</gene>
<dbReference type="AlphaFoldDB" id="A0A1S2PTP3"/>
<feature type="transmembrane region" description="Helical" evidence="1">
    <location>
        <begin position="75"/>
        <end position="92"/>
    </location>
</feature>
<accession>A0A1S2PTP3</accession>
<keyword evidence="3" id="KW-1185">Reference proteome</keyword>
<reference evidence="2 3" key="1">
    <citation type="submission" date="2016-10" db="EMBL/GenBank/DDBJ databases">
        <title>Genome sequence of Streptomyces sp. MUSC 1.</title>
        <authorList>
            <person name="Lee L.-H."/>
            <person name="Ser H.-L."/>
            <person name="Law J.W.-F."/>
        </authorList>
    </citation>
    <scope>NUCLEOTIDE SEQUENCE [LARGE SCALE GENOMIC DNA]</scope>
    <source>
        <strain evidence="2 3">MUSC 1</strain>
    </source>
</reference>
<comment type="caution">
    <text evidence="2">The sequence shown here is derived from an EMBL/GenBank/DDBJ whole genome shotgun (WGS) entry which is preliminary data.</text>
</comment>